<keyword evidence="5 6" id="KW-0472">Membrane</keyword>
<feature type="transmembrane region" description="Helical" evidence="6">
    <location>
        <begin position="12"/>
        <end position="29"/>
    </location>
</feature>
<feature type="transmembrane region" description="Helical" evidence="6">
    <location>
        <begin position="377"/>
        <end position="396"/>
    </location>
</feature>
<evidence type="ECO:0000256" key="6">
    <source>
        <dbReference type="SAM" id="Phobius"/>
    </source>
</evidence>
<feature type="transmembrane region" description="Helical" evidence="6">
    <location>
        <begin position="238"/>
        <end position="255"/>
    </location>
</feature>
<feature type="transmembrane region" description="Helical" evidence="6">
    <location>
        <begin position="188"/>
        <end position="208"/>
    </location>
</feature>
<dbReference type="InterPro" id="IPR051475">
    <property type="entry name" value="Diverse_Ion_Transporter"/>
</dbReference>
<accession>A0A512NN55</accession>
<reference evidence="8 9" key="1">
    <citation type="submission" date="2019-07" db="EMBL/GenBank/DDBJ databases">
        <title>Whole genome shotgun sequence of Reyranella soli NBRC 108950.</title>
        <authorList>
            <person name="Hosoyama A."/>
            <person name="Uohara A."/>
            <person name="Ohji S."/>
            <person name="Ichikawa N."/>
        </authorList>
    </citation>
    <scope>NUCLEOTIDE SEQUENCE [LARGE SCALE GENOMIC DNA]</scope>
    <source>
        <strain evidence="8 9">NBRC 108950</strain>
    </source>
</reference>
<proteinExistence type="predicted"/>
<feature type="transmembrane region" description="Helical" evidence="6">
    <location>
        <begin position="35"/>
        <end position="54"/>
    </location>
</feature>
<dbReference type="Proteomes" id="UP000321058">
    <property type="component" value="Unassembled WGS sequence"/>
</dbReference>
<dbReference type="EMBL" id="BKAJ01000160">
    <property type="protein sequence ID" value="GEP60383.1"/>
    <property type="molecule type" value="Genomic_DNA"/>
</dbReference>
<comment type="subcellular location">
    <subcellularLocation>
        <location evidence="1">Membrane</location>
        <topology evidence="1">Multi-pass membrane protein</topology>
    </subcellularLocation>
</comment>
<feature type="transmembrane region" description="Helical" evidence="6">
    <location>
        <begin position="447"/>
        <end position="467"/>
    </location>
</feature>
<dbReference type="PANTHER" id="PTHR43568">
    <property type="entry name" value="P PROTEIN"/>
    <property type="match status" value="1"/>
</dbReference>
<name>A0A512NN55_9HYPH</name>
<feature type="transmembrane region" description="Helical" evidence="6">
    <location>
        <begin position="402"/>
        <end position="426"/>
    </location>
</feature>
<feature type="transmembrane region" description="Helical" evidence="6">
    <location>
        <begin position="111"/>
        <end position="133"/>
    </location>
</feature>
<evidence type="ECO:0000256" key="1">
    <source>
        <dbReference type="ARBA" id="ARBA00004141"/>
    </source>
</evidence>
<evidence type="ECO:0000256" key="2">
    <source>
        <dbReference type="ARBA" id="ARBA00022448"/>
    </source>
</evidence>
<feature type="transmembrane region" description="Helical" evidence="6">
    <location>
        <begin position="350"/>
        <end position="370"/>
    </location>
</feature>
<sequence>MHGFDSTQDAISQIIVAAILVAMFAFLAADRVHRVLVPIGAVAIVWLITYFTPWKLISFQAAQQAIDLNVILLLFAMMALVGVLKTTNVFPWAVDRLLERSKGNPRRAARLIIWFTGILSAILDNVTTVIFTYPMASEMARRLRINGSAFFLPMVMAANIGGTATLIGDPPNVLIGADPRTHLSFMDFIYHLTVPCTFMMIVLVWYSGRYYPGDIGRNADADHADAARPTGARLQNVPLLRATCWITVLIFLGFMTHTVTHMPVAVPAVIGVAAILFAQDHYYLKEHKPTVEERRHGVLDILEKDIEWPTLAFFIFLFVLVGAAVATGLIESMANALAWIIKGTAGGLGLSPRATLLVAALLILWVSGFLSAVIDNIPYTAVTIPLVATLLGQLNAGPDGQVLWWALALGACLGGNGTLIGASANVTVTGLAEKDGKRISFNEFTAFGARVAGMTLLMSSAYLAMWLYIGSTVVNVAGAVVLVGLFAMMRFSRARQ</sequence>
<organism evidence="8 9">
    <name type="scientific">Reyranella soli</name>
    <dbReference type="NCBI Taxonomy" id="1230389"/>
    <lineage>
        <taxon>Bacteria</taxon>
        <taxon>Pseudomonadati</taxon>
        <taxon>Pseudomonadota</taxon>
        <taxon>Alphaproteobacteria</taxon>
        <taxon>Hyphomicrobiales</taxon>
        <taxon>Reyranellaceae</taxon>
        <taxon>Reyranella</taxon>
    </lineage>
</organism>
<dbReference type="Pfam" id="PF03600">
    <property type="entry name" value="CitMHS"/>
    <property type="match status" value="1"/>
</dbReference>
<evidence type="ECO:0000256" key="5">
    <source>
        <dbReference type="ARBA" id="ARBA00023136"/>
    </source>
</evidence>
<feature type="transmembrane region" description="Helical" evidence="6">
    <location>
        <begin position="473"/>
        <end position="491"/>
    </location>
</feature>
<feature type="transmembrane region" description="Helical" evidence="6">
    <location>
        <begin position="311"/>
        <end position="330"/>
    </location>
</feature>
<evidence type="ECO:0000256" key="3">
    <source>
        <dbReference type="ARBA" id="ARBA00022692"/>
    </source>
</evidence>
<feature type="domain" description="Citrate transporter-like" evidence="7">
    <location>
        <begin position="26"/>
        <end position="410"/>
    </location>
</feature>
<evidence type="ECO:0000259" key="7">
    <source>
        <dbReference type="Pfam" id="PF03600"/>
    </source>
</evidence>
<keyword evidence="3 6" id="KW-0812">Transmembrane</keyword>
<evidence type="ECO:0000313" key="9">
    <source>
        <dbReference type="Proteomes" id="UP000321058"/>
    </source>
</evidence>
<dbReference type="GO" id="GO:0016020">
    <property type="term" value="C:membrane"/>
    <property type="evidence" value="ECO:0007669"/>
    <property type="project" value="UniProtKB-SubCell"/>
</dbReference>
<feature type="transmembrane region" description="Helical" evidence="6">
    <location>
        <begin position="66"/>
        <end position="84"/>
    </location>
</feature>
<evidence type="ECO:0000256" key="4">
    <source>
        <dbReference type="ARBA" id="ARBA00022989"/>
    </source>
</evidence>
<protein>
    <recommendedName>
        <fullName evidence="7">Citrate transporter-like domain-containing protein</fullName>
    </recommendedName>
</protein>
<dbReference type="InterPro" id="IPR004680">
    <property type="entry name" value="Cit_transptr-like_dom"/>
</dbReference>
<keyword evidence="9" id="KW-1185">Reference proteome</keyword>
<keyword evidence="4 6" id="KW-1133">Transmembrane helix</keyword>
<evidence type="ECO:0000313" key="8">
    <source>
        <dbReference type="EMBL" id="GEP60383.1"/>
    </source>
</evidence>
<feature type="transmembrane region" description="Helical" evidence="6">
    <location>
        <begin position="261"/>
        <end position="278"/>
    </location>
</feature>
<keyword evidence="2" id="KW-0813">Transport</keyword>
<dbReference type="AlphaFoldDB" id="A0A512NN55"/>
<dbReference type="OrthoDB" id="9774335at2"/>
<dbReference type="RefSeq" id="WP_147155731.1">
    <property type="nucleotide sequence ID" value="NZ_BKAJ01000160.1"/>
</dbReference>
<dbReference type="GO" id="GO:0055085">
    <property type="term" value="P:transmembrane transport"/>
    <property type="evidence" value="ECO:0007669"/>
    <property type="project" value="InterPro"/>
</dbReference>
<dbReference type="PANTHER" id="PTHR43568:SF1">
    <property type="entry name" value="P PROTEIN"/>
    <property type="match status" value="1"/>
</dbReference>
<gene>
    <name evidence="8" type="ORF">RSO01_75490</name>
</gene>
<comment type="caution">
    <text evidence="8">The sequence shown here is derived from an EMBL/GenBank/DDBJ whole genome shotgun (WGS) entry which is preliminary data.</text>
</comment>